<dbReference type="RefSeq" id="WP_114799870.1">
    <property type="nucleotide sequence ID" value="NZ_CP139961.1"/>
</dbReference>
<name>A0ABZ0WW73_9GAMM</name>
<evidence type="ECO:0000256" key="2">
    <source>
        <dbReference type="HAMAP-Rule" id="MF_00489"/>
    </source>
</evidence>
<evidence type="ECO:0000313" key="3">
    <source>
        <dbReference type="EMBL" id="WQE03512.1"/>
    </source>
</evidence>
<dbReference type="NCBIfam" id="NF001095">
    <property type="entry name" value="PRK00124.1"/>
    <property type="match status" value="1"/>
</dbReference>
<gene>
    <name evidence="3" type="ORF">U0021_07110</name>
</gene>
<reference evidence="3 4" key="1">
    <citation type="submission" date="2023-12" db="EMBL/GenBank/DDBJ databases">
        <title>Genome sequencing and assembly of bacterial species from a model synthetic community.</title>
        <authorList>
            <person name="Hogle S.L."/>
        </authorList>
    </citation>
    <scope>NUCLEOTIDE SEQUENCE [LARGE SCALE GENOMIC DNA]</scope>
    <source>
        <strain evidence="3 4">HAMBI_2792</strain>
    </source>
</reference>
<dbReference type="Pfam" id="PF02639">
    <property type="entry name" value="DUF188"/>
    <property type="match status" value="1"/>
</dbReference>
<comment type="similarity">
    <text evidence="1 2">Belongs to the UPF0178 family.</text>
</comment>
<dbReference type="InterPro" id="IPR003791">
    <property type="entry name" value="UPF0178"/>
</dbReference>
<proteinExistence type="inferred from homology"/>
<dbReference type="EMBL" id="CP139961">
    <property type="protein sequence ID" value="WQE03512.1"/>
    <property type="molecule type" value="Genomic_DNA"/>
</dbReference>
<dbReference type="CDD" id="cd18720">
    <property type="entry name" value="PIN_YqxD-like"/>
    <property type="match status" value="1"/>
</dbReference>
<dbReference type="Proteomes" id="UP001324384">
    <property type="component" value="Chromosome"/>
</dbReference>
<dbReference type="PANTHER" id="PTHR35146">
    <property type="entry name" value="UPF0178 PROTEIN YAII"/>
    <property type="match status" value="1"/>
</dbReference>
<organism evidence="3 4">
    <name type="scientific">Moraxella canis</name>
    <dbReference type="NCBI Taxonomy" id="90239"/>
    <lineage>
        <taxon>Bacteria</taxon>
        <taxon>Pseudomonadati</taxon>
        <taxon>Pseudomonadota</taxon>
        <taxon>Gammaproteobacteria</taxon>
        <taxon>Moraxellales</taxon>
        <taxon>Moraxellaceae</taxon>
        <taxon>Moraxella</taxon>
    </lineage>
</organism>
<dbReference type="HAMAP" id="MF_00489">
    <property type="entry name" value="UPF0178"/>
    <property type="match status" value="1"/>
</dbReference>
<sequence length="149" mass="16102">MKILIDADAIPNIAKALIIKTANRTQTMAVFVANRMTKLPPSPFLSSVVVGTGFDVADEYIVQAAEAEDLVITSDIPLANDILNKGAKVLTARGEEYTLQNIKPKLNARDFMDTLRGTGVLDPAQMGGQKPYGDKDKIAFANALNRLVK</sequence>
<protein>
    <recommendedName>
        <fullName evidence="2">UPF0178 protein U0021_07110</fullName>
    </recommendedName>
</protein>
<accession>A0ABZ0WW73</accession>
<evidence type="ECO:0000313" key="4">
    <source>
        <dbReference type="Proteomes" id="UP001324384"/>
    </source>
</evidence>
<evidence type="ECO:0000256" key="1">
    <source>
        <dbReference type="ARBA" id="ARBA00008522"/>
    </source>
</evidence>
<dbReference type="PANTHER" id="PTHR35146:SF1">
    <property type="entry name" value="UPF0178 PROTEIN YAII"/>
    <property type="match status" value="1"/>
</dbReference>
<keyword evidence="4" id="KW-1185">Reference proteome</keyword>